<evidence type="ECO:0000313" key="1">
    <source>
        <dbReference type="EMBL" id="MFD1811520.1"/>
    </source>
</evidence>
<reference evidence="2" key="1">
    <citation type="journal article" date="2019" name="Int. J. Syst. Evol. Microbiol.">
        <title>The Global Catalogue of Microorganisms (GCM) 10K type strain sequencing project: providing services to taxonomists for standard genome sequencing and annotation.</title>
        <authorList>
            <consortium name="The Broad Institute Genomics Platform"/>
            <consortium name="The Broad Institute Genome Sequencing Center for Infectious Disease"/>
            <person name="Wu L."/>
            <person name="Ma J."/>
        </authorList>
    </citation>
    <scope>NUCLEOTIDE SEQUENCE [LARGE SCALE GENOMIC DNA]</scope>
    <source>
        <strain evidence="2">DT72</strain>
    </source>
</reference>
<organism evidence="1 2">
    <name type="scientific">Rhodococcus gannanensis</name>
    <dbReference type="NCBI Taxonomy" id="1960308"/>
    <lineage>
        <taxon>Bacteria</taxon>
        <taxon>Bacillati</taxon>
        <taxon>Actinomycetota</taxon>
        <taxon>Actinomycetes</taxon>
        <taxon>Mycobacteriales</taxon>
        <taxon>Nocardiaceae</taxon>
        <taxon>Rhodococcus</taxon>
    </lineage>
</organism>
<gene>
    <name evidence="1" type="ORF">ACFSJG_04785</name>
</gene>
<dbReference type="RefSeq" id="WP_378484059.1">
    <property type="nucleotide sequence ID" value="NZ_JBHUFB010000007.1"/>
</dbReference>
<keyword evidence="2" id="KW-1185">Reference proteome</keyword>
<proteinExistence type="predicted"/>
<protein>
    <submittedName>
        <fullName evidence="1">Uncharacterized protein</fullName>
    </submittedName>
</protein>
<sequence length="257" mass="28181">MAVAQTLSAGPTRVTSDTGGAVMEAQVDYSQRVVCISIGDPSSPIQKLLTRGDVMYVLRGEGAADDLEPGTCDLLPDEEGATQVLANSFDPDGVKRMIMSSTAIVQNGREDIGGGVFATHFFVTPDPEAMVDLAMEALPEAMKPSGTDVREALRSEIPSRMHYWINDAGYLVKEDDGFQVKTYHRSVIRSTCRSSTRPRSRSFRAPDSRWRTQVVHTRLRPHTPVLHAQNPCAPKKSLVHRGFRDSGDVSCGSTFQW</sequence>
<dbReference type="EMBL" id="JBHUFB010000007">
    <property type="protein sequence ID" value="MFD1811520.1"/>
    <property type="molecule type" value="Genomic_DNA"/>
</dbReference>
<evidence type="ECO:0000313" key="2">
    <source>
        <dbReference type="Proteomes" id="UP001597286"/>
    </source>
</evidence>
<dbReference type="Proteomes" id="UP001597286">
    <property type="component" value="Unassembled WGS sequence"/>
</dbReference>
<accession>A0ABW4NZA3</accession>
<name>A0ABW4NZA3_9NOCA</name>
<comment type="caution">
    <text evidence="1">The sequence shown here is derived from an EMBL/GenBank/DDBJ whole genome shotgun (WGS) entry which is preliminary data.</text>
</comment>